<gene>
    <name evidence="6" type="ORF">B0F88_101365</name>
</gene>
<evidence type="ECO:0000256" key="1">
    <source>
        <dbReference type="ARBA" id="ARBA00010923"/>
    </source>
</evidence>
<dbReference type="AlphaFoldDB" id="A0A2S6H8V0"/>
<dbReference type="EMBL" id="PTIY01000001">
    <property type="protein sequence ID" value="PPK73833.1"/>
    <property type="molecule type" value="Genomic_DNA"/>
</dbReference>
<keyword evidence="2" id="KW-0680">Restriction system</keyword>
<comment type="caution">
    <text evidence="6">The sequence shown here is derived from an EMBL/GenBank/DDBJ whole genome shotgun (WGS) entry which is preliminary data.</text>
</comment>
<evidence type="ECO:0000256" key="4">
    <source>
        <dbReference type="SAM" id="Coils"/>
    </source>
</evidence>
<evidence type="ECO:0000259" key="5">
    <source>
        <dbReference type="Pfam" id="PF01420"/>
    </source>
</evidence>
<feature type="coiled-coil region" evidence="4">
    <location>
        <begin position="376"/>
        <end position="403"/>
    </location>
</feature>
<dbReference type="Pfam" id="PF01420">
    <property type="entry name" value="Methylase_S"/>
    <property type="match status" value="1"/>
</dbReference>
<proteinExistence type="inferred from homology"/>
<keyword evidence="3" id="KW-0238">DNA-binding</keyword>
<comment type="similarity">
    <text evidence="1">Belongs to the type-I restriction system S methylase family.</text>
</comment>
<protein>
    <submittedName>
        <fullName evidence="6">Type I restriction enzyme S subunit</fullName>
    </submittedName>
</protein>
<dbReference type="GO" id="GO:0009307">
    <property type="term" value="P:DNA restriction-modification system"/>
    <property type="evidence" value="ECO:0007669"/>
    <property type="project" value="UniProtKB-KW"/>
</dbReference>
<dbReference type="Gene3D" id="3.90.220.20">
    <property type="entry name" value="DNA methylase specificity domains"/>
    <property type="match status" value="2"/>
</dbReference>
<dbReference type="GO" id="GO:0003677">
    <property type="term" value="F:DNA binding"/>
    <property type="evidence" value="ECO:0007669"/>
    <property type="project" value="UniProtKB-KW"/>
</dbReference>
<reference evidence="6 7" key="1">
    <citation type="submission" date="2018-02" db="EMBL/GenBank/DDBJ databases">
        <title>Subsurface microbial communities from deep shales in Ohio and West Virginia, USA.</title>
        <authorList>
            <person name="Wrighton K."/>
        </authorList>
    </citation>
    <scope>NUCLEOTIDE SEQUENCE [LARGE SCALE GENOMIC DNA]</scope>
    <source>
        <strain evidence="6 7">OWC-G53F</strain>
    </source>
</reference>
<dbReference type="Proteomes" id="UP000238071">
    <property type="component" value="Unassembled WGS sequence"/>
</dbReference>
<dbReference type="PANTHER" id="PTHR30408">
    <property type="entry name" value="TYPE-1 RESTRICTION ENZYME ECOKI SPECIFICITY PROTEIN"/>
    <property type="match status" value="1"/>
</dbReference>
<dbReference type="InterPro" id="IPR052021">
    <property type="entry name" value="Type-I_RS_S_subunit"/>
</dbReference>
<dbReference type="PANTHER" id="PTHR30408:SF12">
    <property type="entry name" value="TYPE I RESTRICTION ENZYME MJAVIII SPECIFICITY SUBUNIT"/>
    <property type="match status" value="1"/>
</dbReference>
<feature type="domain" description="Type I restriction modification DNA specificity" evidence="5">
    <location>
        <begin position="275"/>
        <end position="391"/>
    </location>
</feature>
<dbReference type="InterPro" id="IPR000055">
    <property type="entry name" value="Restrct_endonuc_typeI_TRD"/>
</dbReference>
<accession>A0A2S6H8V0</accession>
<keyword evidence="7" id="KW-1185">Reference proteome</keyword>
<evidence type="ECO:0000313" key="7">
    <source>
        <dbReference type="Proteomes" id="UP000238071"/>
    </source>
</evidence>
<evidence type="ECO:0000256" key="3">
    <source>
        <dbReference type="ARBA" id="ARBA00023125"/>
    </source>
</evidence>
<keyword evidence="4" id="KW-0175">Coiled coil</keyword>
<dbReference type="SUPFAM" id="SSF116734">
    <property type="entry name" value="DNA methylase specificity domain"/>
    <property type="match status" value="2"/>
</dbReference>
<evidence type="ECO:0000256" key="2">
    <source>
        <dbReference type="ARBA" id="ARBA00022747"/>
    </source>
</evidence>
<evidence type="ECO:0000313" key="6">
    <source>
        <dbReference type="EMBL" id="PPK73833.1"/>
    </source>
</evidence>
<organism evidence="6 7">
    <name type="scientific">Methylobacter tundripaludum</name>
    <dbReference type="NCBI Taxonomy" id="173365"/>
    <lineage>
        <taxon>Bacteria</taxon>
        <taxon>Pseudomonadati</taxon>
        <taxon>Pseudomonadota</taxon>
        <taxon>Gammaproteobacteria</taxon>
        <taxon>Methylococcales</taxon>
        <taxon>Methylococcaceae</taxon>
        <taxon>Methylobacter</taxon>
    </lineage>
</organism>
<name>A0A2S6H8V0_9GAMM</name>
<dbReference type="InterPro" id="IPR044946">
    <property type="entry name" value="Restrct_endonuc_typeI_TRD_sf"/>
</dbReference>
<sequence>MEETGLYYLRVDNLGANGSVVGEMKWLTQQTFDALERYRVFTDDVLISIAGTIGRITVFNEEISQGPTILTENCAKLHIVDGILPQYLMLLLLSRPLQKQMARDYIQTTIPKLGLDRIRQLRMPPIPEISRQERVISEWEASLQKFNRTKEKAHDLLASIDNYLLTELGITLPLEPENTIANRIFTVQRRELAGWRFDPYYFNIQFHTLEQAVDAGSYSTVSLNRLFLSMNNGIDCRDFVEDGIPYVKVADVRAFEISPNKAQKVPVTAVPERGIVRKGELLLTRKGSFGIAALVDHNDSFAISSEVFRIELDNSKVSGEYLVTLLNSQLCQSQFDREKIGAIMGSLTQAALSRIHIPLPPLAKQKSIAEFANSIRLRSKQLIAEAENELETAKRRIEAMLLGEVEV</sequence>